<evidence type="ECO:0000256" key="1">
    <source>
        <dbReference type="SAM" id="Phobius"/>
    </source>
</evidence>
<dbReference type="Gene3D" id="2.60.120.1440">
    <property type="match status" value="1"/>
</dbReference>
<keyword evidence="1" id="KW-0812">Transmembrane</keyword>
<evidence type="ECO:0000313" key="5">
    <source>
        <dbReference type="Proteomes" id="UP000271925"/>
    </source>
</evidence>
<dbReference type="Pfam" id="PF16344">
    <property type="entry name" value="FecR_C"/>
    <property type="match status" value="1"/>
</dbReference>
<dbReference type="RefSeq" id="WP_124879516.1">
    <property type="nucleotide sequence ID" value="NZ_RQJO01000017.1"/>
</dbReference>
<dbReference type="InterPro" id="IPR012373">
    <property type="entry name" value="Ferrdict_sens_TM"/>
</dbReference>
<dbReference type="InterPro" id="IPR006860">
    <property type="entry name" value="FecR"/>
</dbReference>
<dbReference type="PIRSF" id="PIRSF018266">
    <property type="entry name" value="FecR"/>
    <property type="match status" value="1"/>
</dbReference>
<dbReference type="PANTHER" id="PTHR30273:SF2">
    <property type="entry name" value="PROTEIN FECR"/>
    <property type="match status" value="1"/>
</dbReference>
<dbReference type="OrthoDB" id="1523489at2"/>
<evidence type="ECO:0000313" key="4">
    <source>
        <dbReference type="EMBL" id="RRA97651.1"/>
    </source>
</evidence>
<comment type="caution">
    <text evidence="4">The sequence shown here is derived from an EMBL/GenBank/DDBJ whole genome shotgun (WGS) entry which is preliminary data.</text>
</comment>
<sequence>MKPLEYYATIDTIELARDPDFRMWILQPTSERNRFWDSVKTLYPHQQGTMEQARLLVAGLEATWQEIPETAVMASFQQLQKKQLEQQPEPRRLFFSPRFFRYAAAVTCLLMAGLAGWFYQRTDSVLEYKTAYGQIQTVSLPDGSVVTLNANSVLQMAGDWETQERREVRLTGEAFFDVSKKPQGRRKPFVVHTGMGDVVVLGTRFNVNTRHTHTQVVLQEGKVKVALPKHPDVLMQPGDLLETTNGKTAIRRAKVDANRYVAWRENLLVMEDVPLGEIVERLNDQYGLTVLITNKKLLTESFTGSAPVDQPELLLRLVAATFRLKMSKKENQIVLSN</sequence>
<keyword evidence="5" id="KW-1185">Reference proteome</keyword>
<dbReference type="AlphaFoldDB" id="A0A3P1B9P7"/>
<dbReference type="Gene3D" id="3.55.50.30">
    <property type="match status" value="1"/>
</dbReference>
<feature type="transmembrane region" description="Helical" evidence="1">
    <location>
        <begin position="99"/>
        <end position="119"/>
    </location>
</feature>
<dbReference type="Pfam" id="PF04773">
    <property type="entry name" value="FecR"/>
    <property type="match status" value="1"/>
</dbReference>
<dbReference type="PANTHER" id="PTHR30273">
    <property type="entry name" value="PERIPLASMIC SIGNAL SENSOR AND SIGMA FACTOR ACTIVATOR FECR-RELATED"/>
    <property type="match status" value="1"/>
</dbReference>
<feature type="domain" description="FecR protein" evidence="2">
    <location>
        <begin position="128"/>
        <end position="224"/>
    </location>
</feature>
<keyword evidence="1" id="KW-1133">Transmembrane helix</keyword>
<feature type="domain" description="Protein FecR C-terminal" evidence="3">
    <location>
        <begin position="268"/>
        <end position="334"/>
    </location>
</feature>
<proteinExistence type="predicted"/>
<keyword evidence="1" id="KW-0472">Membrane</keyword>
<dbReference type="Proteomes" id="UP000271925">
    <property type="component" value="Unassembled WGS sequence"/>
</dbReference>
<evidence type="ECO:0000259" key="2">
    <source>
        <dbReference type="Pfam" id="PF04773"/>
    </source>
</evidence>
<accession>A0A3P1B9P7</accession>
<evidence type="ECO:0000259" key="3">
    <source>
        <dbReference type="Pfam" id="PF16344"/>
    </source>
</evidence>
<organism evidence="4 5">
    <name type="scientific">Larkinella rosea</name>
    <dbReference type="NCBI Taxonomy" id="2025312"/>
    <lineage>
        <taxon>Bacteria</taxon>
        <taxon>Pseudomonadati</taxon>
        <taxon>Bacteroidota</taxon>
        <taxon>Cytophagia</taxon>
        <taxon>Cytophagales</taxon>
        <taxon>Spirosomataceae</taxon>
        <taxon>Larkinella</taxon>
    </lineage>
</organism>
<dbReference type="GO" id="GO:0016989">
    <property type="term" value="F:sigma factor antagonist activity"/>
    <property type="evidence" value="ECO:0007669"/>
    <property type="project" value="TreeGrafter"/>
</dbReference>
<reference evidence="4 5" key="1">
    <citation type="submission" date="2018-11" db="EMBL/GenBank/DDBJ databases">
        <authorList>
            <person name="Zhou Z."/>
            <person name="Wang G."/>
        </authorList>
    </citation>
    <scope>NUCLEOTIDE SEQUENCE [LARGE SCALE GENOMIC DNA]</scope>
    <source>
        <strain evidence="4 5">KCTC52004</strain>
    </source>
</reference>
<dbReference type="InterPro" id="IPR032508">
    <property type="entry name" value="FecR_C"/>
</dbReference>
<dbReference type="EMBL" id="RQJO01000017">
    <property type="protein sequence ID" value="RRA97651.1"/>
    <property type="molecule type" value="Genomic_DNA"/>
</dbReference>
<gene>
    <name evidence="4" type="ORF">EHT25_31890</name>
</gene>
<protein>
    <submittedName>
        <fullName evidence="4">DUF4974 domain-containing protein</fullName>
    </submittedName>
</protein>
<name>A0A3P1B9P7_9BACT</name>